<dbReference type="Proteomes" id="UP000177810">
    <property type="component" value="Unassembled WGS sequence"/>
</dbReference>
<keyword evidence="6 7" id="KW-0143">Chaperone</keyword>
<feature type="modified residue" description="Phosphothreonine; by autocatalysis" evidence="7">
    <location>
        <position position="181"/>
    </location>
</feature>
<dbReference type="GO" id="GO:0051082">
    <property type="term" value="F:unfolded protein binding"/>
    <property type="evidence" value="ECO:0007669"/>
    <property type="project" value="InterPro"/>
</dbReference>
<gene>
    <name evidence="7" type="primary">dnaK</name>
    <name evidence="10" type="ORF">A2V69_03135</name>
</gene>
<evidence type="ECO:0000256" key="3">
    <source>
        <dbReference type="ARBA" id="ARBA00022741"/>
    </source>
</evidence>
<feature type="region of interest" description="Disordered" evidence="9">
    <location>
        <begin position="582"/>
        <end position="606"/>
    </location>
</feature>
<dbReference type="PANTHER" id="PTHR19375">
    <property type="entry name" value="HEAT SHOCK PROTEIN 70KDA"/>
    <property type="match status" value="1"/>
</dbReference>
<dbReference type="InterPro" id="IPR012725">
    <property type="entry name" value="Chaperone_DnaK"/>
</dbReference>
<dbReference type="NCBIfam" id="NF001413">
    <property type="entry name" value="PRK00290.1"/>
    <property type="match status" value="1"/>
</dbReference>
<sequence length="606" mass="66508">MSKIIGIDLGTSNSAASYMEAGKPKMIPSAEGTTLVGGKAFPSYVAFTKEGELLVGEPARRQAVVNPEGTITAAKRKMGTDFKYKIYGKEYTPQQISAFILQKVKKDSEMYLGQKVEKAVITVPAYFSDAQRQATKDAGSIAGLEVIRLVNEPTAACLAYGLDKFKEKDQQVLVFDFGAGTLDVTIMNFGQGVFEVRSTSGDTQLGGTDMDEILIDYIIKEFKKDNGIDLKSDKMAMQRIKEGAEKAKIELSSVLETEINLPFITADAQGPKHLLMKITRAKLEELVRPIVEKCQHSIEQALADAKFKPSEIEKIILVGGPTRMPMVQKFIENIFGQKIERGVDPMECVAMGAAIQGAILAGEEEVKDVLLLDVTPLTLGIETLGGVRTPLIERNTTVPTSKSQIFSTAMDSQPSVEIHILQGERPMAQDNRTLGRFMLDGIPSAPRGIPQIEVTFDIDANGILTVTAKDKATGRSQNITIKDSSALPKEDIEKMKKEAEKFSEEDRRKRDLIDARNMADTLAYTTEKTIKDFGGKIKEDDKKAIEEKIAVLKKAKDGNDVEEIKKASEELSQAIQKVGTELYKAQQDAQKKDEGPDLKTGEGEKK</sequence>
<dbReference type="EMBL" id="MHMT01000013">
    <property type="protein sequence ID" value="OGZ32796.1"/>
    <property type="molecule type" value="Genomic_DNA"/>
</dbReference>
<evidence type="ECO:0000256" key="8">
    <source>
        <dbReference type="RuleBase" id="RU003322"/>
    </source>
</evidence>
<dbReference type="HAMAP" id="MF_00332">
    <property type="entry name" value="DnaK"/>
    <property type="match status" value="1"/>
</dbReference>
<dbReference type="Gene3D" id="1.20.1270.10">
    <property type="match status" value="1"/>
</dbReference>
<evidence type="ECO:0000256" key="5">
    <source>
        <dbReference type="ARBA" id="ARBA00023016"/>
    </source>
</evidence>
<dbReference type="SUPFAM" id="SSF100934">
    <property type="entry name" value="Heat shock protein 70kD (HSP70), C-terminal subdomain"/>
    <property type="match status" value="1"/>
</dbReference>
<evidence type="ECO:0000256" key="6">
    <source>
        <dbReference type="ARBA" id="ARBA00023186"/>
    </source>
</evidence>
<dbReference type="FunFam" id="2.60.34.10:FF:000014">
    <property type="entry name" value="Chaperone protein DnaK HSP70"/>
    <property type="match status" value="1"/>
</dbReference>
<dbReference type="FunFam" id="1.20.1270.10:FF:000001">
    <property type="entry name" value="Molecular chaperone DnaK"/>
    <property type="match status" value="1"/>
</dbReference>
<comment type="induction">
    <text evidence="7">By stress conditions e.g. heat shock.</text>
</comment>
<dbReference type="InterPro" id="IPR029048">
    <property type="entry name" value="HSP70_C_sf"/>
</dbReference>
<dbReference type="NCBIfam" id="TIGR02350">
    <property type="entry name" value="prok_dnaK"/>
    <property type="match status" value="1"/>
</dbReference>
<name>A0A1G2F3Y9_9BACT</name>
<dbReference type="PROSITE" id="PS00297">
    <property type="entry name" value="HSP70_1"/>
    <property type="match status" value="1"/>
</dbReference>
<keyword evidence="3 7" id="KW-0547">Nucleotide-binding</keyword>
<evidence type="ECO:0000256" key="1">
    <source>
        <dbReference type="ARBA" id="ARBA00007381"/>
    </source>
</evidence>
<dbReference type="InterPro" id="IPR029047">
    <property type="entry name" value="HSP70_peptide-bd_sf"/>
</dbReference>
<keyword evidence="5 7" id="KW-0346">Stress response</keyword>
<dbReference type="Gene3D" id="3.30.420.40">
    <property type="match status" value="2"/>
</dbReference>
<organism evidence="10 11">
    <name type="scientific">Candidatus Portnoybacteria bacterium RBG_13_40_8</name>
    <dbReference type="NCBI Taxonomy" id="1801990"/>
    <lineage>
        <taxon>Bacteria</taxon>
        <taxon>Candidatus Portnoyibacteriota</taxon>
    </lineage>
</organism>
<dbReference type="InterPro" id="IPR043129">
    <property type="entry name" value="ATPase_NBD"/>
</dbReference>
<comment type="caution">
    <text evidence="10">The sequence shown here is derived from an EMBL/GenBank/DDBJ whole genome shotgun (WGS) entry which is preliminary data.</text>
</comment>
<evidence type="ECO:0000256" key="2">
    <source>
        <dbReference type="ARBA" id="ARBA00022553"/>
    </source>
</evidence>
<dbReference type="PRINTS" id="PR00301">
    <property type="entry name" value="HEATSHOCK70"/>
</dbReference>
<dbReference type="SUPFAM" id="SSF53067">
    <property type="entry name" value="Actin-like ATPase domain"/>
    <property type="match status" value="2"/>
</dbReference>
<keyword evidence="2 7" id="KW-0597">Phosphoprotein</keyword>
<comment type="function">
    <text evidence="7">Acts as a chaperone.</text>
</comment>
<dbReference type="AlphaFoldDB" id="A0A1G2F3Y9"/>
<dbReference type="SUPFAM" id="SSF100920">
    <property type="entry name" value="Heat shock protein 70kD (HSP70), peptide-binding domain"/>
    <property type="match status" value="1"/>
</dbReference>
<evidence type="ECO:0000313" key="10">
    <source>
        <dbReference type="EMBL" id="OGZ32796.1"/>
    </source>
</evidence>
<dbReference type="Gene3D" id="3.90.640.10">
    <property type="entry name" value="Actin, Chain A, domain 4"/>
    <property type="match status" value="1"/>
</dbReference>
<evidence type="ECO:0000256" key="9">
    <source>
        <dbReference type="SAM" id="MobiDB-lite"/>
    </source>
</evidence>
<protein>
    <recommendedName>
        <fullName evidence="7">Chaperone protein DnaK</fullName>
    </recommendedName>
    <alternativeName>
        <fullName evidence="7">HSP70</fullName>
    </alternativeName>
    <alternativeName>
        <fullName evidence="7">Heat shock 70 kDa protein</fullName>
    </alternativeName>
    <alternativeName>
        <fullName evidence="7">Heat shock protein 70</fullName>
    </alternativeName>
</protein>
<dbReference type="InterPro" id="IPR018181">
    <property type="entry name" value="Heat_shock_70_CS"/>
</dbReference>
<keyword evidence="4 7" id="KW-0067">ATP-binding</keyword>
<evidence type="ECO:0000313" key="11">
    <source>
        <dbReference type="Proteomes" id="UP000177810"/>
    </source>
</evidence>
<comment type="similarity">
    <text evidence="1 7 8">Belongs to the heat shock protein 70 family.</text>
</comment>
<feature type="compositionally biased region" description="Basic and acidic residues" evidence="9">
    <location>
        <begin position="589"/>
        <end position="606"/>
    </location>
</feature>
<dbReference type="InterPro" id="IPR013126">
    <property type="entry name" value="Hsp_70_fam"/>
</dbReference>
<dbReference type="GO" id="GO:0140662">
    <property type="term" value="F:ATP-dependent protein folding chaperone"/>
    <property type="evidence" value="ECO:0007669"/>
    <property type="project" value="InterPro"/>
</dbReference>
<dbReference type="GO" id="GO:0005524">
    <property type="term" value="F:ATP binding"/>
    <property type="evidence" value="ECO:0007669"/>
    <property type="project" value="UniProtKB-UniRule"/>
</dbReference>
<dbReference type="FunFam" id="3.90.640.10:FF:000003">
    <property type="entry name" value="Molecular chaperone DnaK"/>
    <property type="match status" value="1"/>
</dbReference>
<accession>A0A1G2F3Y9</accession>
<dbReference type="STRING" id="1801990.A2V69_03135"/>
<dbReference type="CDD" id="cd10234">
    <property type="entry name" value="ASKHA_NBD_HSP70_DnaK-like"/>
    <property type="match status" value="1"/>
</dbReference>
<dbReference type="Gene3D" id="2.60.34.10">
    <property type="entry name" value="Substrate Binding Domain Of DNAk, Chain A, domain 1"/>
    <property type="match status" value="1"/>
</dbReference>
<proteinExistence type="evidence at transcript level"/>
<dbReference type="PROSITE" id="PS01036">
    <property type="entry name" value="HSP70_3"/>
    <property type="match status" value="1"/>
</dbReference>
<dbReference type="Pfam" id="PF00012">
    <property type="entry name" value="HSP70"/>
    <property type="match status" value="1"/>
</dbReference>
<reference evidence="10 11" key="1">
    <citation type="journal article" date="2016" name="Nat. Commun.">
        <title>Thousands of microbial genomes shed light on interconnected biogeochemical processes in an aquifer system.</title>
        <authorList>
            <person name="Anantharaman K."/>
            <person name="Brown C.T."/>
            <person name="Hug L.A."/>
            <person name="Sharon I."/>
            <person name="Castelle C.J."/>
            <person name="Probst A.J."/>
            <person name="Thomas B.C."/>
            <person name="Singh A."/>
            <person name="Wilkins M.J."/>
            <person name="Karaoz U."/>
            <person name="Brodie E.L."/>
            <person name="Williams K.H."/>
            <person name="Hubbard S.S."/>
            <person name="Banfield J.F."/>
        </authorList>
    </citation>
    <scope>NUCLEOTIDE SEQUENCE [LARGE SCALE GENOMIC DNA]</scope>
</reference>
<dbReference type="FunFam" id="3.30.420.40:FF:000071">
    <property type="entry name" value="Molecular chaperone DnaK"/>
    <property type="match status" value="1"/>
</dbReference>
<evidence type="ECO:0000256" key="4">
    <source>
        <dbReference type="ARBA" id="ARBA00022840"/>
    </source>
</evidence>
<evidence type="ECO:0000256" key="7">
    <source>
        <dbReference type="HAMAP-Rule" id="MF_00332"/>
    </source>
</evidence>